<dbReference type="InterPro" id="IPR040079">
    <property type="entry name" value="Glutathione_S-Trfase"/>
</dbReference>
<organism evidence="3 4">
    <name type="scientific">Roseovarius litorisediminis</name>
    <dbReference type="NCBI Taxonomy" id="1312363"/>
    <lineage>
        <taxon>Bacteria</taxon>
        <taxon>Pseudomonadati</taxon>
        <taxon>Pseudomonadota</taxon>
        <taxon>Alphaproteobacteria</taxon>
        <taxon>Rhodobacterales</taxon>
        <taxon>Roseobacteraceae</taxon>
        <taxon>Roseovarius</taxon>
    </lineage>
</organism>
<evidence type="ECO:0000259" key="2">
    <source>
        <dbReference type="PROSITE" id="PS50405"/>
    </source>
</evidence>
<dbReference type="PANTHER" id="PTHR44051:SF8">
    <property type="entry name" value="GLUTATHIONE S-TRANSFERASE GSTA"/>
    <property type="match status" value="1"/>
</dbReference>
<proteinExistence type="predicted"/>
<dbReference type="Pfam" id="PF13409">
    <property type="entry name" value="GST_N_2"/>
    <property type="match status" value="1"/>
</dbReference>
<dbReference type="Gene3D" id="3.40.30.10">
    <property type="entry name" value="Glutaredoxin"/>
    <property type="match status" value="1"/>
</dbReference>
<evidence type="ECO:0000313" key="3">
    <source>
        <dbReference type="EMBL" id="SLN38999.1"/>
    </source>
</evidence>
<gene>
    <name evidence="3" type="primary">gstB_4</name>
    <name evidence="3" type="ORF">PEL8287_01912</name>
</gene>
<dbReference type="PROSITE" id="PS50405">
    <property type="entry name" value="GST_CTER"/>
    <property type="match status" value="1"/>
</dbReference>
<dbReference type="SFLD" id="SFLDS00019">
    <property type="entry name" value="Glutathione_Transferase_(cytos"/>
    <property type="match status" value="1"/>
</dbReference>
<dbReference type="GO" id="GO:0004364">
    <property type="term" value="F:glutathione transferase activity"/>
    <property type="evidence" value="ECO:0007669"/>
    <property type="project" value="UniProtKB-EC"/>
</dbReference>
<dbReference type="EMBL" id="FWFL01000004">
    <property type="protein sequence ID" value="SLN38999.1"/>
    <property type="molecule type" value="Genomic_DNA"/>
</dbReference>
<protein>
    <submittedName>
        <fullName evidence="3">Glutathione S-transferase GST-6.0</fullName>
        <ecNumber evidence="3">2.5.1.18</ecNumber>
    </submittedName>
</protein>
<dbReference type="RefSeq" id="WP_085892324.1">
    <property type="nucleotide sequence ID" value="NZ_FWFL01000004.1"/>
</dbReference>
<dbReference type="InterPro" id="IPR010987">
    <property type="entry name" value="Glutathione-S-Trfase_C-like"/>
</dbReference>
<dbReference type="PROSITE" id="PS50404">
    <property type="entry name" value="GST_NTER"/>
    <property type="match status" value="1"/>
</dbReference>
<dbReference type="Gene3D" id="1.20.1050.10">
    <property type="match status" value="1"/>
</dbReference>
<dbReference type="InterPro" id="IPR004046">
    <property type="entry name" value="GST_C"/>
</dbReference>
<keyword evidence="4" id="KW-1185">Reference proteome</keyword>
<dbReference type="SFLD" id="SFLDG01150">
    <property type="entry name" value="Main.1:_Beta-like"/>
    <property type="match status" value="1"/>
</dbReference>
<dbReference type="SFLD" id="SFLDG00358">
    <property type="entry name" value="Main_(cytGST)"/>
    <property type="match status" value="1"/>
</dbReference>
<dbReference type="Pfam" id="PF00043">
    <property type="entry name" value="GST_C"/>
    <property type="match status" value="1"/>
</dbReference>
<feature type="domain" description="GST N-terminal" evidence="1">
    <location>
        <begin position="1"/>
        <end position="81"/>
    </location>
</feature>
<dbReference type="EC" id="2.5.1.18" evidence="3"/>
<dbReference type="CDD" id="cd03057">
    <property type="entry name" value="GST_N_Beta"/>
    <property type="match status" value="1"/>
</dbReference>
<name>A0A1Y5SJC6_9RHOB</name>
<evidence type="ECO:0000313" key="4">
    <source>
        <dbReference type="Proteomes" id="UP000193827"/>
    </source>
</evidence>
<dbReference type="OrthoDB" id="7583243at2"/>
<dbReference type="InterPro" id="IPR036282">
    <property type="entry name" value="Glutathione-S-Trfase_C_sf"/>
</dbReference>
<accession>A0A1Y5SJC6</accession>
<sequence>MKLYYIPGACSVASHIMLNEVGASFEIEAVDPAAGKTETGRDFREINVNGYVPALETESGDILTEGASVLQFIADSNPDRAYSPAPGSIERARVQQFLNYGAAELHKSWGPLFAGDSTDAEKAAASTKVQLKFDYLERVLSDGREFLVGNQFSAADAYIFILSFWANFKNIDLNGWPKLSAYVTRIAERPATQAAFAAEGLA</sequence>
<dbReference type="Proteomes" id="UP000193827">
    <property type="component" value="Unassembled WGS sequence"/>
</dbReference>
<dbReference type="SUPFAM" id="SSF47616">
    <property type="entry name" value="GST C-terminal domain-like"/>
    <property type="match status" value="1"/>
</dbReference>
<dbReference type="SUPFAM" id="SSF52833">
    <property type="entry name" value="Thioredoxin-like"/>
    <property type="match status" value="1"/>
</dbReference>
<dbReference type="AlphaFoldDB" id="A0A1Y5SJC6"/>
<dbReference type="NCBIfam" id="NF007831">
    <property type="entry name" value="PRK10542.1"/>
    <property type="match status" value="1"/>
</dbReference>
<dbReference type="PANTHER" id="PTHR44051">
    <property type="entry name" value="GLUTATHIONE S-TRANSFERASE-RELATED"/>
    <property type="match status" value="1"/>
</dbReference>
<dbReference type="InterPro" id="IPR004045">
    <property type="entry name" value="Glutathione_S-Trfase_N"/>
</dbReference>
<dbReference type="CDD" id="cd03188">
    <property type="entry name" value="GST_C_Beta"/>
    <property type="match status" value="1"/>
</dbReference>
<reference evidence="3 4" key="1">
    <citation type="submission" date="2017-03" db="EMBL/GenBank/DDBJ databases">
        <authorList>
            <person name="Afonso C.L."/>
            <person name="Miller P.J."/>
            <person name="Scott M.A."/>
            <person name="Spackman E."/>
            <person name="Goraichik I."/>
            <person name="Dimitrov K.M."/>
            <person name="Suarez D.L."/>
            <person name="Swayne D.E."/>
        </authorList>
    </citation>
    <scope>NUCLEOTIDE SEQUENCE [LARGE SCALE GENOMIC DNA]</scope>
    <source>
        <strain evidence="3 4">CECT 8287</strain>
    </source>
</reference>
<evidence type="ECO:0000259" key="1">
    <source>
        <dbReference type="PROSITE" id="PS50404"/>
    </source>
</evidence>
<keyword evidence="3" id="KW-0808">Transferase</keyword>
<dbReference type="InterPro" id="IPR036249">
    <property type="entry name" value="Thioredoxin-like_sf"/>
</dbReference>
<feature type="domain" description="GST C-terminal" evidence="2">
    <location>
        <begin position="87"/>
        <end position="202"/>
    </location>
</feature>